<accession>A0A7C3KI26</accession>
<dbReference type="CDD" id="cd02980">
    <property type="entry name" value="TRX_Fd_family"/>
    <property type="match status" value="1"/>
</dbReference>
<proteinExistence type="predicted"/>
<comment type="caution">
    <text evidence="1">The sequence shown here is derived from an EMBL/GenBank/DDBJ whole genome shotgun (WGS) entry which is preliminary data.</text>
</comment>
<dbReference type="InterPro" id="IPR036249">
    <property type="entry name" value="Thioredoxin-like_sf"/>
</dbReference>
<gene>
    <name evidence="1" type="ORF">ENR64_25465</name>
</gene>
<dbReference type="EMBL" id="DSRU01000362">
    <property type="protein sequence ID" value="HFN01044.1"/>
    <property type="molecule type" value="Genomic_DNA"/>
</dbReference>
<dbReference type="Pfam" id="PF07845">
    <property type="entry name" value="DUF1636"/>
    <property type="match status" value="1"/>
</dbReference>
<protein>
    <submittedName>
        <fullName evidence="1">DUF1636 domain-containing protein</fullName>
    </submittedName>
</protein>
<dbReference type="AlphaFoldDB" id="A0A7C3KI26"/>
<dbReference type="SUPFAM" id="SSF52833">
    <property type="entry name" value="Thioredoxin-like"/>
    <property type="match status" value="1"/>
</dbReference>
<name>A0A7C3KI26_9CYAN</name>
<organism evidence="1">
    <name type="scientific">Oscillatoriales cyanobacterium SpSt-418</name>
    <dbReference type="NCBI Taxonomy" id="2282169"/>
    <lineage>
        <taxon>Bacteria</taxon>
        <taxon>Bacillati</taxon>
        <taxon>Cyanobacteriota</taxon>
        <taxon>Cyanophyceae</taxon>
        <taxon>Oscillatoriophycideae</taxon>
        <taxon>Oscillatoriales</taxon>
    </lineage>
</organism>
<evidence type="ECO:0000313" key="1">
    <source>
        <dbReference type="EMBL" id="HFN01044.1"/>
    </source>
</evidence>
<sequence length="127" mass="14192">MRQETLFVCILCRFSQPEPVHENLSGGQRLFNQLQEQLETSGNAEHIKLQPVRCMGACDRSCVVSFAAPNKLTFVLSQLSPNDAVPDLLEFSHQYMACSDGKVPYKERPTTVKQKIHAVLPSVSAYP</sequence>
<dbReference type="InterPro" id="IPR012863">
    <property type="entry name" value="DUF1636"/>
</dbReference>
<reference evidence="1" key="1">
    <citation type="journal article" date="2020" name="mSystems">
        <title>Genome- and Community-Level Interaction Insights into Carbon Utilization and Element Cycling Functions of Hydrothermarchaeota in Hydrothermal Sediment.</title>
        <authorList>
            <person name="Zhou Z."/>
            <person name="Liu Y."/>
            <person name="Xu W."/>
            <person name="Pan J."/>
            <person name="Luo Z.H."/>
            <person name="Li M."/>
        </authorList>
    </citation>
    <scope>NUCLEOTIDE SEQUENCE [LARGE SCALE GENOMIC DNA]</scope>
    <source>
        <strain evidence="1">SpSt-418</strain>
    </source>
</reference>
<dbReference type="Gene3D" id="3.40.30.10">
    <property type="entry name" value="Glutaredoxin"/>
    <property type="match status" value="1"/>
</dbReference>